<organism evidence="2 3">
    <name type="scientific">Leptospira ognonensis</name>
    <dbReference type="NCBI Taxonomy" id="2484945"/>
    <lineage>
        <taxon>Bacteria</taxon>
        <taxon>Pseudomonadati</taxon>
        <taxon>Spirochaetota</taxon>
        <taxon>Spirochaetia</taxon>
        <taxon>Leptospirales</taxon>
        <taxon>Leptospiraceae</taxon>
        <taxon>Leptospira</taxon>
    </lineage>
</organism>
<keyword evidence="3" id="KW-1185">Reference proteome</keyword>
<reference evidence="2" key="1">
    <citation type="journal article" date="2019" name="PLoS Negl. Trop. Dis.">
        <title>Revisiting the worldwide diversity of Leptospira species in the environment.</title>
        <authorList>
            <person name="Vincent A.T."/>
            <person name="Schiettekatte O."/>
            <person name="Bourhy P."/>
            <person name="Veyrier F.J."/>
            <person name="Picardeau M."/>
        </authorList>
    </citation>
    <scope>NUCLEOTIDE SEQUENCE [LARGE SCALE GENOMIC DNA]</scope>
    <source>
        <strain evidence="2">201702476</strain>
    </source>
</reference>
<dbReference type="NCBIfam" id="NF047484">
    <property type="entry name" value="LA1326_LA4305"/>
    <property type="match status" value="1"/>
</dbReference>
<dbReference type="RefSeq" id="WP_135624029.1">
    <property type="nucleotide sequence ID" value="NZ_RQGD01000034.1"/>
</dbReference>
<comment type="caution">
    <text evidence="2">The sequence shown here is derived from an EMBL/GenBank/DDBJ whole genome shotgun (WGS) entry which is preliminary data.</text>
</comment>
<gene>
    <name evidence="2" type="ORF">EHQ58_11475</name>
</gene>
<evidence type="ECO:0000313" key="3">
    <source>
        <dbReference type="Proteomes" id="UP000297693"/>
    </source>
</evidence>
<feature type="compositionally biased region" description="Basic and acidic residues" evidence="1">
    <location>
        <begin position="224"/>
        <end position="246"/>
    </location>
</feature>
<evidence type="ECO:0000313" key="2">
    <source>
        <dbReference type="EMBL" id="TGL58010.1"/>
    </source>
</evidence>
<accession>A0A4R9JXS8</accession>
<dbReference type="OrthoDB" id="323594at2"/>
<proteinExistence type="predicted"/>
<name>A0A4R9JXS8_9LEPT</name>
<feature type="region of interest" description="Disordered" evidence="1">
    <location>
        <begin position="224"/>
        <end position="255"/>
    </location>
</feature>
<dbReference type="EMBL" id="RQGD01000034">
    <property type="protein sequence ID" value="TGL58010.1"/>
    <property type="molecule type" value="Genomic_DNA"/>
</dbReference>
<evidence type="ECO:0000256" key="1">
    <source>
        <dbReference type="SAM" id="MobiDB-lite"/>
    </source>
</evidence>
<dbReference type="AlphaFoldDB" id="A0A4R9JXS8"/>
<protein>
    <recommendedName>
        <fullName evidence="4">Lipoprotein</fullName>
    </recommendedName>
</protein>
<dbReference type="Proteomes" id="UP000297693">
    <property type="component" value="Unassembled WGS sequence"/>
</dbReference>
<sequence length="255" mass="29684">MKNKFSIFLLSCFLILNVFISCSSGVKSRELLFRNNDFATYSIKRENITLKSESRLPKSFSHPVEISEQKLLDLLGNLKYKSESSYGNLNLYIFEEEEIKEFAVDLADALQKVKPSEILLVISKFNPLRSVVSHYARTGFYIWSTENTIEILFGEIQQEIAFDEQGNYFDWSRIPEISFDNTADSSFVIANPSFTFKQVEGFKNRRWIVFNKSDLNRVKFEKRKNASKDVKKTIDSDMTPEKRVDRDEDDAILQE</sequence>
<dbReference type="PROSITE" id="PS51257">
    <property type="entry name" value="PROKAR_LIPOPROTEIN"/>
    <property type="match status" value="1"/>
</dbReference>
<evidence type="ECO:0008006" key="4">
    <source>
        <dbReference type="Google" id="ProtNLM"/>
    </source>
</evidence>